<sequence>MTQFMLSVHHTPGSEPYASEEEMQAAFAAVAAFNQQLADDGRLVFVGALHSEADIVTAKGVDEPPVREGAQLGGFWVVEVDGRAGARKLAEQASAACRQPIEVREFES</sequence>
<dbReference type="OrthoDB" id="668782at2"/>
<dbReference type="RefSeq" id="WP_126120427.1">
    <property type="nucleotide sequence ID" value="NZ_RXHJ01000006.1"/>
</dbReference>
<gene>
    <name evidence="3" type="ORF">EAH68_06025</name>
</gene>
<evidence type="ECO:0000256" key="1">
    <source>
        <dbReference type="ARBA" id="ARBA00007689"/>
    </source>
</evidence>
<dbReference type="Pfam" id="PF03795">
    <property type="entry name" value="YCII"/>
    <property type="match status" value="1"/>
</dbReference>
<dbReference type="SUPFAM" id="SSF54909">
    <property type="entry name" value="Dimeric alpha+beta barrel"/>
    <property type="match status" value="1"/>
</dbReference>
<organism evidence="3 4">
    <name type="scientific">Corynebacterium hylobatis</name>
    <dbReference type="NCBI Taxonomy" id="1859290"/>
    <lineage>
        <taxon>Bacteria</taxon>
        <taxon>Bacillati</taxon>
        <taxon>Actinomycetota</taxon>
        <taxon>Actinomycetes</taxon>
        <taxon>Mycobacteriales</taxon>
        <taxon>Corynebacteriaceae</taxon>
        <taxon>Corynebacterium</taxon>
    </lineage>
</organism>
<name>A0A430HYL3_9CORY</name>
<comment type="caution">
    <text evidence="3">The sequence shown here is derived from an EMBL/GenBank/DDBJ whole genome shotgun (WGS) entry which is preliminary data.</text>
</comment>
<dbReference type="InterPro" id="IPR011008">
    <property type="entry name" value="Dimeric_a/b-barrel"/>
</dbReference>
<dbReference type="EMBL" id="RXHJ01000006">
    <property type="protein sequence ID" value="RSZ63794.1"/>
    <property type="molecule type" value="Genomic_DNA"/>
</dbReference>
<dbReference type="Gene3D" id="3.30.70.1060">
    <property type="entry name" value="Dimeric alpha+beta barrel"/>
    <property type="match status" value="1"/>
</dbReference>
<evidence type="ECO:0000259" key="2">
    <source>
        <dbReference type="Pfam" id="PF03795"/>
    </source>
</evidence>
<evidence type="ECO:0000313" key="3">
    <source>
        <dbReference type="EMBL" id="RSZ63794.1"/>
    </source>
</evidence>
<evidence type="ECO:0000313" key="4">
    <source>
        <dbReference type="Proteomes" id="UP000274907"/>
    </source>
</evidence>
<dbReference type="Proteomes" id="UP000274907">
    <property type="component" value="Unassembled WGS sequence"/>
</dbReference>
<accession>A0A430HYL3</accession>
<reference evidence="3 4" key="1">
    <citation type="submission" date="2018-12" db="EMBL/GenBank/DDBJ databases">
        <title>YIM 101343 draft genome.</title>
        <authorList>
            <person name="Chen X."/>
        </authorList>
    </citation>
    <scope>NUCLEOTIDE SEQUENCE [LARGE SCALE GENOMIC DNA]</scope>
    <source>
        <strain evidence="3 4">YIM 101343</strain>
    </source>
</reference>
<dbReference type="AlphaFoldDB" id="A0A430HYL3"/>
<feature type="domain" description="YCII-related" evidence="2">
    <location>
        <begin position="3"/>
        <end position="97"/>
    </location>
</feature>
<comment type="similarity">
    <text evidence="1">Belongs to the YciI family.</text>
</comment>
<proteinExistence type="inferred from homology"/>
<dbReference type="InterPro" id="IPR005545">
    <property type="entry name" value="YCII"/>
</dbReference>
<protein>
    <recommendedName>
        <fullName evidence="2">YCII-related domain-containing protein</fullName>
    </recommendedName>
</protein>
<keyword evidence="4" id="KW-1185">Reference proteome</keyword>